<dbReference type="AlphaFoldDB" id="B4YKH7"/>
<dbReference type="EMBL" id="EU591509">
    <property type="protein sequence ID" value="ACE81786.1"/>
    <property type="molecule type" value="Genomic_DNA"/>
</dbReference>
<gene>
    <name evidence="1" type="ORF">JK006</name>
</gene>
<name>B4YKH7_ENTCL</name>
<proteinExistence type="predicted"/>
<evidence type="ECO:0000313" key="1">
    <source>
        <dbReference type="EMBL" id="ACE81786.1"/>
    </source>
</evidence>
<sequence length="223" mass="25839">MNEGYTQFLLMYNQSLIMLLLLKQSDRLVMKLSEHIDLFFDGNKSAFAKSMSVTPQQVTKWVNDDWIIVDGTLYSPRRDLTRGNMMERKKFLASIFCGAQYALAELREHNAQGPNANAIAQNARNTIEVLAEFFKKENYIIYMVAYNNKAQRYEFYSSQPVFELGVTYFHILNPGTILFSYNNDMKSEDTFDVPTDPSRLAANRFDPYAFTILRQEIQQALSQ</sequence>
<organism evidence="1">
    <name type="scientific">Enterobacter cloacae</name>
    <dbReference type="NCBI Taxonomy" id="550"/>
    <lineage>
        <taxon>Bacteria</taxon>
        <taxon>Pseudomonadati</taxon>
        <taxon>Pseudomonadota</taxon>
        <taxon>Gammaproteobacteria</taxon>
        <taxon>Enterobacterales</taxon>
        <taxon>Enterobacteriaceae</taxon>
        <taxon>Enterobacter</taxon>
        <taxon>Enterobacter cloacae complex</taxon>
    </lineage>
</organism>
<protein>
    <submittedName>
        <fullName evidence="1">Uncharacterized protein</fullName>
    </submittedName>
</protein>
<accession>B4YKH7</accession>
<reference evidence="1" key="1">
    <citation type="journal article" date="2008" name="J. Bacteriol.">
        <title>A class 1 integron present in a human commensal has a hybrid transposition module compared to Tn402: evidence of interaction with mobile DNA from natural environments.</title>
        <authorList>
            <person name="Labbate M."/>
            <person name="Roy Chowdhury P."/>
            <person name="Stokes H.W."/>
        </authorList>
    </citation>
    <scope>NUCLEOTIDE SEQUENCE</scope>
    <source>
        <strain evidence="1">JKB7</strain>
    </source>
</reference>